<dbReference type="GO" id="GO:0000731">
    <property type="term" value="P:DNA synthesis involved in DNA repair"/>
    <property type="evidence" value="ECO:0007669"/>
    <property type="project" value="TreeGrafter"/>
</dbReference>
<dbReference type="Proteomes" id="UP000537188">
    <property type="component" value="Unassembled WGS sequence"/>
</dbReference>
<dbReference type="InterPro" id="IPR027417">
    <property type="entry name" value="P-loop_NTPase"/>
</dbReference>
<gene>
    <name evidence="2" type="ORF">HX828_26435</name>
</gene>
<feature type="domain" description="ATPase AAA-type core" evidence="1">
    <location>
        <begin position="192"/>
        <end position="376"/>
    </location>
</feature>
<dbReference type="Pfam" id="PF13304">
    <property type="entry name" value="AAA_21"/>
    <property type="match status" value="1"/>
</dbReference>
<protein>
    <submittedName>
        <fullName evidence="2">AAA family ATPase</fullName>
    </submittedName>
</protein>
<evidence type="ECO:0000313" key="3">
    <source>
        <dbReference type="Proteomes" id="UP000537188"/>
    </source>
</evidence>
<evidence type="ECO:0000313" key="2">
    <source>
        <dbReference type="EMBL" id="NWE79099.1"/>
    </source>
</evidence>
<evidence type="ECO:0000259" key="1">
    <source>
        <dbReference type="Pfam" id="PF13304"/>
    </source>
</evidence>
<organism evidence="2 3">
    <name type="scientific">Pseudomonas yamanorum</name>
    <dbReference type="NCBI Taxonomy" id="515393"/>
    <lineage>
        <taxon>Bacteria</taxon>
        <taxon>Pseudomonadati</taxon>
        <taxon>Pseudomonadota</taxon>
        <taxon>Gammaproteobacteria</taxon>
        <taxon>Pseudomonadales</taxon>
        <taxon>Pseudomonadaceae</taxon>
        <taxon>Pseudomonas</taxon>
    </lineage>
</organism>
<comment type="caution">
    <text evidence="2">The sequence shown here is derived from an EMBL/GenBank/DDBJ whole genome shotgun (WGS) entry which is preliminary data.</text>
</comment>
<accession>A0A7Y8FH91</accession>
<proteinExistence type="predicted"/>
<dbReference type="PANTHER" id="PTHR32182:SF22">
    <property type="entry name" value="ATP-DEPENDENT ENDONUCLEASE, OLD FAMILY-RELATED"/>
    <property type="match status" value="1"/>
</dbReference>
<name>A0A7Y8FH91_9PSED</name>
<dbReference type="EMBL" id="JACARF010000047">
    <property type="protein sequence ID" value="NWE79099.1"/>
    <property type="molecule type" value="Genomic_DNA"/>
</dbReference>
<dbReference type="AlphaFoldDB" id="A0A7Y8FH91"/>
<dbReference type="GO" id="GO:0006302">
    <property type="term" value="P:double-strand break repair"/>
    <property type="evidence" value="ECO:0007669"/>
    <property type="project" value="TreeGrafter"/>
</dbReference>
<dbReference type="InterPro" id="IPR003959">
    <property type="entry name" value="ATPase_AAA_core"/>
</dbReference>
<dbReference type="GO" id="GO:0016887">
    <property type="term" value="F:ATP hydrolysis activity"/>
    <property type="evidence" value="ECO:0007669"/>
    <property type="project" value="InterPro"/>
</dbReference>
<reference evidence="2 3" key="1">
    <citation type="submission" date="2020-04" db="EMBL/GenBank/DDBJ databases">
        <title>Molecular characterization of pseudomonads from Agaricus bisporus reveal novel blotch 2 pathogens in Western Europe.</title>
        <authorList>
            <person name="Taparia T."/>
            <person name="Krijger M."/>
            <person name="Haynes E."/>
            <person name="Elpinstone J.G."/>
            <person name="Noble R."/>
            <person name="Van Der Wolf J."/>
        </authorList>
    </citation>
    <scope>NUCLEOTIDE SEQUENCE [LARGE SCALE GENOMIC DNA]</scope>
    <source>
        <strain evidence="2 3">IPO3781</strain>
    </source>
</reference>
<dbReference type="RefSeq" id="WP_177115784.1">
    <property type="nucleotide sequence ID" value="NZ_JACARF010000047.1"/>
</dbReference>
<dbReference type="Gene3D" id="3.40.50.300">
    <property type="entry name" value="P-loop containing nucleotide triphosphate hydrolases"/>
    <property type="match status" value="2"/>
</dbReference>
<dbReference type="PANTHER" id="PTHR32182">
    <property type="entry name" value="DNA REPLICATION AND REPAIR PROTEIN RECF"/>
    <property type="match status" value="1"/>
</dbReference>
<sequence>MRIDKLSILSPWKNLNGLSVDFDERRDVVVIIGRNGSAKSNLLEAIITIFRNIDLKEVAPFSYSISYRIGGGAVEVLAEVGFQPKATVDGAKVSLEALRTLWTPRYVVGYYSGVSDRFEELFRKHDRKALDETLGATSFNLEPEVLEFRRFICARPVHGLFALLSFYFSNDSAVFDFLESHPRIENFDSALLTIRKPEWAKPKTTADDFWGAKGPVRDLLERFRKHSLAPFSRTITVRPDFRKQEKRDVMYLFLPDIDALQGLAREYGEEPRALFQALDTMRLSGLIEDFRVRVKVRGTSATIHTRQLSEGEQQLLTVLGLMRFTKNEGSLYILDEPDTHLNPAWGVEYLEHLRTIGGIHSNSHTVLATHQPLLVAGLLKEEIRVLSRGANGQITAQMPDESPRGTGVAGVLTSPLYGLESQLDEFSLRVVKRIYDVSMNVSGKYRSRHLRRLRSLIPAVETAENSPDPYKNIAREAYRLALDNVVSSNESSDSKIVAVERLAAMLYRDVFKEEK</sequence>
<dbReference type="GO" id="GO:0005524">
    <property type="term" value="F:ATP binding"/>
    <property type="evidence" value="ECO:0007669"/>
    <property type="project" value="InterPro"/>
</dbReference>
<dbReference type="SUPFAM" id="SSF52540">
    <property type="entry name" value="P-loop containing nucleoside triphosphate hydrolases"/>
    <property type="match status" value="1"/>
</dbReference>